<dbReference type="RefSeq" id="WP_061178442.1">
    <property type="nucleotide sequence ID" value="NZ_FCOE02000029.1"/>
</dbReference>
<dbReference type="Proteomes" id="UP000054911">
    <property type="component" value="Unassembled WGS sequence"/>
</dbReference>
<comment type="similarity">
    <text evidence="1">Belongs to the LysR transcriptional regulatory family.</text>
</comment>
<name>A0A158D157_9BURK</name>
<evidence type="ECO:0000256" key="2">
    <source>
        <dbReference type="ARBA" id="ARBA00023015"/>
    </source>
</evidence>
<evidence type="ECO:0000256" key="1">
    <source>
        <dbReference type="ARBA" id="ARBA00009437"/>
    </source>
</evidence>
<dbReference type="PANTHER" id="PTHR30537">
    <property type="entry name" value="HTH-TYPE TRANSCRIPTIONAL REGULATOR"/>
    <property type="match status" value="1"/>
</dbReference>
<accession>A0A158D157</accession>
<dbReference type="SUPFAM" id="SSF53850">
    <property type="entry name" value="Periplasmic binding protein-like II"/>
    <property type="match status" value="1"/>
</dbReference>
<dbReference type="InterPro" id="IPR005119">
    <property type="entry name" value="LysR_subst-bd"/>
</dbReference>
<dbReference type="InterPro" id="IPR000847">
    <property type="entry name" value="LysR_HTH_N"/>
</dbReference>
<dbReference type="GO" id="GO:0003700">
    <property type="term" value="F:DNA-binding transcription factor activity"/>
    <property type="evidence" value="ECO:0007669"/>
    <property type="project" value="InterPro"/>
</dbReference>
<comment type="caution">
    <text evidence="6">The sequence shown here is derived from an EMBL/GenBank/DDBJ whole genome shotgun (WGS) entry which is preliminary data.</text>
</comment>
<dbReference type="STRING" id="1777141.AWB80_06097"/>
<dbReference type="Gene3D" id="1.10.10.10">
    <property type="entry name" value="Winged helix-like DNA-binding domain superfamily/Winged helix DNA-binding domain"/>
    <property type="match status" value="1"/>
</dbReference>
<dbReference type="Gene3D" id="3.40.190.290">
    <property type="match status" value="1"/>
</dbReference>
<keyword evidence="3" id="KW-0238">DNA-binding</keyword>
<keyword evidence="4" id="KW-0804">Transcription</keyword>
<dbReference type="InterPro" id="IPR058163">
    <property type="entry name" value="LysR-type_TF_proteobact-type"/>
</dbReference>
<evidence type="ECO:0000259" key="5">
    <source>
        <dbReference type="PROSITE" id="PS50931"/>
    </source>
</evidence>
<dbReference type="CDD" id="cd08471">
    <property type="entry name" value="PBP2_CrgA_like_2"/>
    <property type="match status" value="1"/>
</dbReference>
<dbReference type="FunFam" id="1.10.10.10:FF:000001">
    <property type="entry name" value="LysR family transcriptional regulator"/>
    <property type="match status" value="1"/>
</dbReference>
<dbReference type="Pfam" id="PF00126">
    <property type="entry name" value="HTH_1"/>
    <property type="match status" value="1"/>
</dbReference>
<evidence type="ECO:0000256" key="4">
    <source>
        <dbReference type="ARBA" id="ARBA00023163"/>
    </source>
</evidence>
<proteinExistence type="inferred from homology"/>
<keyword evidence="7" id="KW-1185">Reference proteome</keyword>
<dbReference type="EMBL" id="FCOE02000029">
    <property type="protein sequence ID" value="SAK87956.1"/>
    <property type="molecule type" value="Genomic_DNA"/>
</dbReference>
<dbReference type="GO" id="GO:0043565">
    <property type="term" value="F:sequence-specific DNA binding"/>
    <property type="evidence" value="ECO:0007669"/>
    <property type="project" value="TreeGrafter"/>
</dbReference>
<keyword evidence="2" id="KW-0805">Transcription regulation</keyword>
<dbReference type="AlphaFoldDB" id="A0A158D157"/>
<dbReference type="SUPFAM" id="SSF46785">
    <property type="entry name" value="Winged helix' DNA-binding domain"/>
    <property type="match status" value="1"/>
</dbReference>
<dbReference type="Pfam" id="PF03466">
    <property type="entry name" value="LysR_substrate"/>
    <property type="match status" value="1"/>
</dbReference>
<evidence type="ECO:0000256" key="3">
    <source>
        <dbReference type="ARBA" id="ARBA00023125"/>
    </source>
</evidence>
<dbReference type="GO" id="GO:0006351">
    <property type="term" value="P:DNA-templated transcription"/>
    <property type="evidence" value="ECO:0007669"/>
    <property type="project" value="TreeGrafter"/>
</dbReference>
<dbReference type="PROSITE" id="PS50931">
    <property type="entry name" value="HTH_LYSR"/>
    <property type="match status" value="1"/>
</dbReference>
<reference evidence="6" key="1">
    <citation type="submission" date="2016-01" db="EMBL/GenBank/DDBJ databases">
        <authorList>
            <person name="Peeters C."/>
        </authorList>
    </citation>
    <scope>NUCLEOTIDE SEQUENCE [LARGE SCALE GENOMIC DNA]</scope>
    <source>
        <strain evidence="6">LMG 29323</strain>
    </source>
</reference>
<dbReference type="PANTHER" id="PTHR30537:SF5">
    <property type="entry name" value="HTH-TYPE TRANSCRIPTIONAL ACTIVATOR TTDR-RELATED"/>
    <property type="match status" value="1"/>
</dbReference>
<organism evidence="6 7">
    <name type="scientific">Caballeronia pedi</name>
    <dbReference type="NCBI Taxonomy" id="1777141"/>
    <lineage>
        <taxon>Bacteria</taxon>
        <taxon>Pseudomonadati</taxon>
        <taxon>Pseudomonadota</taxon>
        <taxon>Betaproteobacteria</taxon>
        <taxon>Burkholderiales</taxon>
        <taxon>Burkholderiaceae</taxon>
        <taxon>Caballeronia</taxon>
    </lineage>
</organism>
<dbReference type="InterPro" id="IPR036390">
    <property type="entry name" value="WH_DNA-bd_sf"/>
</dbReference>
<dbReference type="InterPro" id="IPR036388">
    <property type="entry name" value="WH-like_DNA-bd_sf"/>
</dbReference>
<protein>
    <submittedName>
        <fullName evidence="6">LysR family transcriptional regulator</fullName>
    </submittedName>
</protein>
<evidence type="ECO:0000313" key="7">
    <source>
        <dbReference type="Proteomes" id="UP000054911"/>
    </source>
</evidence>
<gene>
    <name evidence="6" type="ORF">AWB80_06097</name>
</gene>
<evidence type="ECO:0000313" key="6">
    <source>
        <dbReference type="EMBL" id="SAK87956.1"/>
    </source>
</evidence>
<sequence>MDKLQAMATYVTVVETEGFSSAARKLQVSTSVISRLVNELEEHLGVRLLNRTTRIVRTTDAGAAFFDECRRVLATVEAAELAASGARTSPRGQLTVTAPIVLGNAHVTPIVQEYLARYPDVSASCWFLDRTVNLVDEGVDVAIRIGNLPNSSLQAIAVGKVRSLLCASPDYLEARGEPQNPDDLASHVTIQSLPSTPSPEWRFRGDAKSSTVPIQPRLITTTNDSAMSAALSGLGIVCLLSCQIASALAEGKLRVVLPEHELATLPIHVVHREGKHVNQKVRVFVDLAVETLRANKALWYA</sequence>
<dbReference type="OrthoDB" id="9786526at2"/>
<feature type="domain" description="HTH lysR-type" evidence="5">
    <location>
        <begin position="1"/>
        <end position="59"/>
    </location>
</feature>